<dbReference type="AlphaFoldDB" id="A0AAX3W3F6"/>
<sequence length="248" mass="28631">MSPEQVTKNDIFNSLHLDSLREGLSNIKKQFESLKKYEDETSSKMKLDLKEKIEHLTGQIDMVRSTAKNLKAAFPGYILIELRTESLYLPNELWQLLNQCPFVASIPSKHNIPAEEIDYFFSTNAKTEPEIEIQFEETIDYGEVMNQKQELLHRANTTHDQNEKKQVLDEMDELDSDFVTEVNSVSSHPMIDKLVAFIKNKRKTVKMSLSILKEIYRTVTNNMLQPVSSNSFLNQLKSFAQNPKVALE</sequence>
<gene>
    <name evidence="1" type="ORF">PYH69_13490</name>
</gene>
<reference evidence="1" key="1">
    <citation type="journal article" date="2023" name="Antibiotics">
        <title>Prevalence and Molecular Characterization of Methicillin-Resistant Staphylococci (MRS) and Mammaliicocci (MRM) in Dromedary Camels from Algeria: First Detection of SCCmec-mecC Hybrid in Methicillin-Resistant Mammaliicoccus lentus.</title>
        <authorList>
            <person name="Belhout C."/>
            <person name="Boyen F."/>
            <person name="Vereecke N."/>
            <person name="Theuns S."/>
            <person name="Taibi N."/>
            <person name="Stegger M."/>
            <person name="de la Fe-Rodriguez P.Y."/>
            <person name="Bouayad L."/>
            <person name="Elgroud R."/>
            <person name="Butaye P."/>
        </authorList>
    </citation>
    <scope>NUCLEOTIDE SEQUENCE</scope>
    <source>
        <strain evidence="1">7048</strain>
    </source>
</reference>
<evidence type="ECO:0000313" key="1">
    <source>
        <dbReference type="EMBL" id="WHI59709.1"/>
    </source>
</evidence>
<proteinExistence type="predicted"/>
<dbReference type="RefSeq" id="WP_282862026.1">
    <property type="nucleotide sequence ID" value="NZ_CP118848.1"/>
</dbReference>
<dbReference type="Proteomes" id="UP001223261">
    <property type="component" value="Chromosome"/>
</dbReference>
<name>A0AAX3W3F6_MAMLE</name>
<evidence type="ECO:0000313" key="2">
    <source>
        <dbReference type="Proteomes" id="UP001223261"/>
    </source>
</evidence>
<protein>
    <submittedName>
        <fullName evidence="1">Uncharacterized protein</fullName>
    </submittedName>
</protein>
<dbReference type="EMBL" id="CP118848">
    <property type="protein sequence ID" value="WHI59709.1"/>
    <property type="molecule type" value="Genomic_DNA"/>
</dbReference>
<accession>A0AAX3W3F6</accession>
<organism evidence="1 2">
    <name type="scientific">Mammaliicoccus lentus</name>
    <name type="common">Staphylococcus lentus</name>
    <dbReference type="NCBI Taxonomy" id="42858"/>
    <lineage>
        <taxon>Bacteria</taxon>
        <taxon>Bacillati</taxon>
        <taxon>Bacillota</taxon>
        <taxon>Bacilli</taxon>
        <taxon>Bacillales</taxon>
        <taxon>Staphylococcaceae</taxon>
        <taxon>Mammaliicoccus</taxon>
    </lineage>
</organism>